<dbReference type="Proteomes" id="UP000034491">
    <property type="component" value="Unassembled WGS sequence"/>
</dbReference>
<dbReference type="InterPro" id="IPR018772">
    <property type="entry name" value="Transcription_activator_HlyU"/>
</dbReference>
<evidence type="ECO:0000313" key="2">
    <source>
        <dbReference type="Proteomes" id="UP000034491"/>
    </source>
</evidence>
<comment type="caution">
    <text evidence="1">The sequence shown here is derived from an EMBL/GenBank/DDBJ whole genome shotgun (WGS) entry which is preliminary data.</text>
</comment>
<evidence type="ECO:0000313" key="1">
    <source>
        <dbReference type="EMBL" id="KKJ76644.1"/>
    </source>
</evidence>
<keyword evidence="2" id="KW-1185">Reference proteome</keyword>
<dbReference type="PATRIC" id="fig|1549748.8.peg.716"/>
<dbReference type="STRING" id="1549748.WH95_12650"/>
<proteinExistence type="predicted"/>
<reference evidence="1 2" key="1">
    <citation type="submission" date="2015-03" db="EMBL/GenBank/DDBJ databases">
        <title>Genome sequence of Kiloniella sp. P1-1, isolated from the gut microflora of Pacific white shrimp, Penaeus vannamei.</title>
        <authorList>
            <person name="Shao Z."/>
            <person name="Wang L."/>
            <person name="Li X."/>
        </authorList>
    </citation>
    <scope>NUCLEOTIDE SEQUENCE [LARGE SCALE GENOMIC DNA]</scope>
    <source>
        <strain evidence="1 2">P1-1</strain>
    </source>
</reference>
<accession>A0A0M2R889</accession>
<organism evidence="1 2">
    <name type="scientific">Kiloniella litopenaei</name>
    <dbReference type="NCBI Taxonomy" id="1549748"/>
    <lineage>
        <taxon>Bacteria</taxon>
        <taxon>Pseudomonadati</taxon>
        <taxon>Pseudomonadota</taxon>
        <taxon>Alphaproteobacteria</taxon>
        <taxon>Rhodospirillales</taxon>
        <taxon>Kiloniellaceae</taxon>
        <taxon>Kiloniella</taxon>
    </lineage>
</organism>
<dbReference type="AlphaFoldDB" id="A0A0M2R889"/>
<dbReference type="Pfam" id="PF10115">
    <property type="entry name" value="HlyU"/>
    <property type="match status" value="1"/>
</dbReference>
<protein>
    <recommendedName>
        <fullName evidence="3">Transcriptional activator HlyU</fullName>
    </recommendedName>
</protein>
<gene>
    <name evidence="1" type="ORF">WH95_12650</name>
</gene>
<dbReference type="EMBL" id="LANI01000018">
    <property type="protein sequence ID" value="KKJ76644.1"/>
    <property type="molecule type" value="Genomic_DNA"/>
</dbReference>
<evidence type="ECO:0008006" key="3">
    <source>
        <dbReference type="Google" id="ProtNLM"/>
    </source>
</evidence>
<dbReference type="OrthoDB" id="9800971at2"/>
<sequence length="107" mass="12240">MSFFSKIFGLSSMDKEKAKPKDEPVMYEGYAIVPSPDKAESGQWRLSGYIKKLGENPDDPEMERFFLRADTFPSREEAVEFTVRKGRQIIDEQGKRLFVDGEPTGRA</sequence>
<dbReference type="RefSeq" id="WP_046507793.1">
    <property type="nucleotide sequence ID" value="NZ_LANI01000018.1"/>
</dbReference>
<name>A0A0M2R889_9PROT</name>